<proteinExistence type="predicted"/>
<dbReference type="Gene3D" id="3.40.50.10140">
    <property type="entry name" value="Toll/interleukin-1 receptor homology (TIR) domain"/>
    <property type="match status" value="1"/>
</dbReference>
<dbReference type="GeneID" id="8051511"/>
<accession>A0A4D5RWD4</accession>
<protein>
    <submittedName>
        <fullName evidence="3">Putative tir domain protein</fullName>
    </submittedName>
</protein>
<dbReference type="PROSITE" id="PS50104">
    <property type="entry name" value="TIR"/>
    <property type="match status" value="1"/>
</dbReference>
<sequence>MHRPDRLPVTSSYHSERLACDSSTASRRSMSGEKFPDIRTVVGIQYFSDVSCPTKCQAMVLGAVVLENVTISADELRRIMCDQLPSLPTHFTFVTKERWPVQKSQEHLVRVSHLVTEERLVSISRYYEKPRIGVLSTGGNSLGFVFSDYNAILRQFRDAVIEQLHDPKTARPEFRFVEGNGWPITTRQEAALTVLDVLNNRNLFIQLGTVPTGNIMPPPILPPLPSTLMTQRPTSTSSQVTSMTSDEWDGKRKKSVRFGRSEPKPILISYVRAETAQHALNLKQELLKMNFSVYLDIDEIKIGSDWQDALNYAVSECHLFVPLISPMYGKTQWTNREVKLADVLHKVIIPVNFLESWPPECLAIQFASTQYIAAWKLCEHESSQAVGEMYKNDYRIWDDNNLKRVAKEIAERYRQTVKREQIAERRAKTSIKQPKRTSHLGTLATVEEIPMTRPQSRVEATGYSHGFAEQMEQLEPKQLIVISAHPKQKDIAQEIARLFERDGLKVWSTTELTESRDSCSDTESIPTNPNTPRELAPIPEGERILSDVYRDAHNRILEHKRLSSLRDHEPAENRAVCRLASQASDVSVASVLAGEKLERVKRFQQKAVRAKVVIVLITKDYTGSKTSEQQVFYCEHRKHVVLVKCDDWPIPCWFSSLMGNDVIIRDSPQFENTLKTRVRRAMSPDSSETPKDAAVEATVQSWVSFMKKEISCIETCVYIAGSSKLQSTRSEEICREIGKQLAKLHNVGVVTGGFFGAPDVVARTFHEFRENNGQMDPRVFHILPKRDDKIFAGKVLQNSDGSFAEVDYGRNLFLGNSIKERECAVARAFDTCIVIEGGPSAAHEVEQFVWNDHFVVPVVSTGGAAGGQYGVPLKILETPHCITEEKWSVLSEKEAPPAEVAKAVVEIVMQLKKAMISHTKSHLVRNKYKKLKKRARHGREPVEQQTSDASRATDPAVTQNTKNPVSFRAMSRWQRILKYFRSISTS</sequence>
<dbReference type="VEuPathDB" id="VectorBase:ISCI004778"/>
<dbReference type="InterPro" id="IPR000157">
    <property type="entry name" value="TIR_dom"/>
</dbReference>
<evidence type="ECO:0000256" key="1">
    <source>
        <dbReference type="SAM" id="MobiDB-lite"/>
    </source>
</evidence>
<dbReference type="PANTHER" id="PTHR47508:SF3">
    <property type="entry name" value="TIR DOMAIN-CONTAINING PROTEIN"/>
    <property type="match status" value="1"/>
</dbReference>
<dbReference type="VEuPathDB" id="VectorBase:ISCW004778"/>
<feature type="compositionally biased region" description="Polar residues" evidence="1">
    <location>
        <begin position="521"/>
        <end position="531"/>
    </location>
</feature>
<dbReference type="VEuPathDB" id="VectorBase:ISCI009814"/>
<dbReference type="Gene3D" id="3.40.50.450">
    <property type="match status" value="1"/>
</dbReference>
<dbReference type="VEuPathDB" id="VectorBase:ISCW009814"/>
<dbReference type="Pfam" id="PF13676">
    <property type="entry name" value="TIR_2"/>
    <property type="match status" value="1"/>
</dbReference>
<feature type="compositionally biased region" description="Polar residues" evidence="1">
    <location>
        <begin position="943"/>
        <end position="963"/>
    </location>
</feature>
<dbReference type="SUPFAM" id="SSF52200">
    <property type="entry name" value="Toll/Interleukin receptor TIR domain"/>
    <property type="match status" value="1"/>
</dbReference>
<feature type="region of interest" description="Disordered" evidence="1">
    <location>
        <begin position="515"/>
        <end position="537"/>
    </location>
</feature>
<dbReference type="PANTHER" id="PTHR47508">
    <property type="entry name" value="SAM DOMAIN-CONTAINING PROTEIN-RELATED"/>
    <property type="match status" value="1"/>
</dbReference>
<dbReference type="OrthoDB" id="10062307at2759"/>
<dbReference type="EMBL" id="GHJT01007602">
    <property type="protein sequence ID" value="MOY41573.1"/>
    <property type="molecule type" value="Transcribed_RNA"/>
</dbReference>
<dbReference type="GO" id="GO:0007165">
    <property type="term" value="P:signal transduction"/>
    <property type="evidence" value="ECO:0007669"/>
    <property type="project" value="InterPro"/>
</dbReference>
<evidence type="ECO:0000313" key="3">
    <source>
        <dbReference type="EMBL" id="MOY41573.1"/>
    </source>
</evidence>
<feature type="region of interest" description="Disordered" evidence="1">
    <location>
        <begin position="929"/>
        <end position="963"/>
    </location>
</feature>
<dbReference type="InterPro" id="IPR035897">
    <property type="entry name" value="Toll_tir_struct_dom_sf"/>
</dbReference>
<dbReference type="VEuPathDB" id="VectorBase:ISCP_020042"/>
<feature type="domain" description="TIR" evidence="2">
    <location>
        <begin position="262"/>
        <end position="397"/>
    </location>
</feature>
<dbReference type="RefSeq" id="XP_040354565.2">
    <property type="nucleotide sequence ID" value="XM_040498631.2"/>
</dbReference>
<reference evidence="3" key="1">
    <citation type="submission" date="2019-04" db="EMBL/GenBank/DDBJ databases">
        <title>An insight into the mialome of Ixodes scapularis.</title>
        <authorList>
            <person name="Ribeiro J.M."/>
            <person name="Mather T.N."/>
            <person name="Karim S."/>
        </authorList>
    </citation>
    <scope>NUCLEOTIDE SEQUENCE</scope>
</reference>
<name>A0A4D5RWD4_IXOSC</name>
<dbReference type="AlphaFoldDB" id="A0A4D5RWD4"/>
<feature type="non-terminal residue" evidence="3">
    <location>
        <position position="986"/>
    </location>
</feature>
<organism evidence="3">
    <name type="scientific">Ixodes scapularis</name>
    <name type="common">Black-legged tick</name>
    <name type="synonym">Deer tick</name>
    <dbReference type="NCBI Taxonomy" id="6945"/>
    <lineage>
        <taxon>Eukaryota</taxon>
        <taxon>Metazoa</taxon>
        <taxon>Ecdysozoa</taxon>
        <taxon>Arthropoda</taxon>
        <taxon>Chelicerata</taxon>
        <taxon>Arachnida</taxon>
        <taxon>Acari</taxon>
        <taxon>Parasitiformes</taxon>
        <taxon>Ixodida</taxon>
        <taxon>Ixodoidea</taxon>
        <taxon>Ixodidae</taxon>
        <taxon>Ixodinae</taxon>
        <taxon>Ixodes</taxon>
    </lineage>
</organism>
<evidence type="ECO:0000259" key="2">
    <source>
        <dbReference type="PROSITE" id="PS50104"/>
    </source>
</evidence>